<evidence type="ECO:0000256" key="2">
    <source>
        <dbReference type="ARBA" id="ARBA00023125"/>
    </source>
</evidence>
<gene>
    <name evidence="5" type="ORF">SAMN04488554_1789</name>
</gene>
<dbReference type="InterPro" id="IPR000843">
    <property type="entry name" value="HTH_LacI"/>
</dbReference>
<dbReference type="EMBL" id="FNTX01000001">
    <property type="protein sequence ID" value="SEE20368.1"/>
    <property type="molecule type" value="Genomic_DNA"/>
</dbReference>
<dbReference type="Pfam" id="PF00356">
    <property type="entry name" value="LacI"/>
    <property type="match status" value="1"/>
</dbReference>
<feature type="domain" description="HTH lacI-type" evidence="4">
    <location>
        <begin position="2"/>
        <end position="56"/>
    </location>
</feature>
<name>A0A1H5GZB4_9MICO</name>
<evidence type="ECO:0000256" key="1">
    <source>
        <dbReference type="ARBA" id="ARBA00023015"/>
    </source>
</evidence>
<dbReference type="Gene3D" id="1.10.260.40">
    <property type="entry name" value="lambda repressor-like DNA-binding domains"/>
    <property type="match status" value="1"/>
</dbReference>
<dbReference type="GO" id="GO:0000976">
    <property type="term" value="F:transcription cis-regulatory region binding"/>
    <property type="evidence" value="ECO:0007669"/>
    <property type="project" value="TreeGrafter"/>
</dbReference>
<dbReference type="RefSeq" id="WP_089772594.1">
    <property type="nucleotide sequence ID" value="NZ_FNTX01000001.1"/>
</dbReference>
<dbReference type="AlphaFoldDB" id="A0A1H5GZB4"/>
<dbReference type="STRING" id="648782.SAMN04488554_1789"/>
<evidence type="ECO:0000256" key="3">
    <source>
        <dbReference type="ARBA" id="ARBA00023163"/>
    </source>
</evidence>
<dbReference type="PANTHER" id="PTHR30146">
    <property type="entry name" value="LACI-RELATED TRANSCRIPTIONAL REPRESSOR"/>
    <property type="match status" value="1"/>
</dbReference>
<dbReference type="Gene3D" id="3.40.50.2300">
    <property type="match status" value="2"/>
</dbReference>
<dbReference type="CDD" id="cd06267">
    <property type="entry name" value="PBP1_LacI_sugar_binding-like"/>
    <property type="match status" value="1"/>
</dbReference>
<dbReference type="CDD" id="cd01392">
    <property type="entry name" value="HTH_LacI"/>
    <property type="match status" value="1"/>
</dbReference>
<reference evidence="6" key="1">
    <citation type="submission" date="2016-10" db="EMBL/GenBank/DDBJ databases">
        <authorList>
            <person name="Varghese N."/>
            <person name="Submissions S."/>
        </authorList>
    </citation>
    <scope>NUCLEOTIDE SEQUENCE [LARGE SCALE GENOMIC DNA]</scope>
    <source>
        <strain evidence="6">DSM 21368</strain>
    </source>
</reference>
<dbReference type="Proteomes" id="UP000199220">
    <property type="component" value="Unassembled WGS sequence"/>
</dbReference>
<dbReference type="GO" id="GO:0003700">
    <property type="term" value="F:DNA-binding transcription factor activity"/>
    <property type="evidence" value="ECO:0007669"/>
    <property type="project" value="TreeGrafter"/>
</dbReference>
<organism evidence="5 6">
    <name type="scientific">Ruania alba</name>
    <dbReference type="NCBI Taxonomy" id="648782"/>
    <lineage>
        <taxon>Bacteria</taxon>
        <taxon>Bacillati</taxon>
        <taxon>Actinomycetota</taxon>
        <taxon>Actinomycetes</taxon>
        <taxon>Micrococcales</taxon>
        <taxon>Ruaniaceae</taxon>
        <taxon>Ruania</taxon>
    </lineage>
</organism>
<evidence type="ECO:0000313" key="5">
    <source>
        <dbReference type="EMBL" id="SEE20368.1"/>
    </source>
</evidence>
<dbReference type="InterPro" id="IPR010982">
    <property type="entry name" value="Lambda_DNA-bd_dom_sf"/>
</dbReference>
<keyword evidence="3" id="KW-0804">Transcription</keyword>
<dbReference type="Pfam" id="PF13377">
    <property type="entry name" value="Peripla_BP_3"/>
    <property type="match status" value="1"/>
</dbReference>
<protein>
    <submittedName>
        <fullName evidence="5">Transcriptional regulator, LacI family</fullName>
    </submittedName>
</protein>
<dbReference type="PANTHER" id="PTHR30146:SF109">
    <property type="entry name" value="HTH-TYPE TRANSCRIPTIONAL REGULATOR GALS"/>
    <property type="match status" value="1"/>
</dbReference>
<dbReference type="SUPFAM" id="SSF53822">
    <property type="entry name" value="Periplasmic binding protein-like I"/>
    <property type="match status" value="1"/>
</dbReference>
<dbReference type="InterPro" id="IPR028082">
    <property type="entry name" value="Peripla_BP_I"/>
</dbReference>
<dbReference type="SUPFAM" id="SSF47413">
    <property type="entry name" value="lambda repressor-like DNA-binding domains"/>
    <property type="match status" value="1"/>
</dbReference>
<keyword evidence="6" id="KW-1185">Reference proteome</keyword>
<proteinExistence type="predicted"/>
<accession>A0A1H5GZB4</accession>
<sequence length="332" mass="35410">MVTAYDVATLAGVSIGTVSRYLTGNGYVGETSRTKIAAAVAELGYVHNRTAASLKTRKTGLIGFVVSDLRNPFTAEVAAAINHYARTHGYGVVLSDSMADPTVAIEAIDLLRSHDVDGIIITPPESPELEAAILAAIRHVPIVGIGLRTEPMSIDLVTVDTYTGSRTAVDYLAGLGHRDIAFIGSATMASGRYRGYEDSLIEHGIPVRESLVEVGPLNRDFGFDAMTALLDQHPRPTAIFAVNDATALGVVQAAHRHHLRVPDDLSVVGYDDVDLAAHSTPPLTTVAQPIRRLGEEAVRLMLDRLSGTADDTPTEVRLDSELIIRESCAPLA</sequence>
<dbReference type="OrthoDB" id="37081at2"/>
<evidence type="ECO:0000259" key="4">
    <source>
        <dbReference type="PROSITE" id="PS50932"/>
    </source>
</evidence>
<dbReference type="InterPro" id="IPR046335">
    <property type="entry name" value="LacI/GalR-like_sensor"/>
</dbReference>
<keyword evidence="2" id="KW-0238">DNA-binding</keyword>
<dbReference type="SMART" id="SM00354">
    <property type="entry name" value="HTH_LACI"/>
    <property type="match status" value="1"/>
</dbReference>
<evidence type="ECO:0000313" key="6">
    <source>
        <dbReference type="Proteomes" id="UP000199220"/>
    </source>
</evidence>
<keyword evidence="1" id="KW-0805">Transcription regulation</keyword>
<dbReference type="PROSITE" id="PS50932">
    <property type="entry name" value="HTH_LACI_2"/>
    <property type="match status" value="1"/>
</dbReference>